<dbReference type="EMBL" id="BAAALV010000002">
    <property type="protein sequence ID" value="GAA1908971.1"/>
    <property type="molecule type" value="Genomic_DNA"/>
</dbReference>
<keyword evidence="3" id="KW-0560">Oxidoreductase</keyword>
<dbReference type="SUPFAM" id="SSF51430">
    <property type="entry name" value="NAD(P)-linked oxidoreductase"/>
    <property type="match status" value="1"/>
</dbReference>
<reference evidence="5 6" key="1">
    <citation type="journal article" date="2019" name="Int. J. Syst. Evol. Microbiol.">
        <title>The Global Catalogue of Microorganisms (GCM) 10K type strain sequencing project: providing services to taxonomists for standard genome sequencing and annotation.</title>
        <authorList>
            <consortium name="The Broad Institute Genomics Platform"/>
            <consortium name="The Broad Institute Genome Sequencing Center for Infectious Disease"/>
            <person name="Wu L."/>
            <person name="Ma J."/>
        </authorList>
    </citation>
    <scope>NUCLEOTIDE SEQUENCE [LARGE SCALE GENOMIC DNA]</scope>
    <source>
        <strain evidence="5 6">JCM 13316</strain>
    </source>
</reference>
<evidence type="ECO:0000313" key="5">
    <source>
        <dbReference type="EMBL" id="GAA1908971.1"/>
    </source>
</evidence>
<comment type="similarity">
    <text evidence="1">Belongs to the aldo/keto reductase family.</text>
</comment>
<comment type="caution">
    <text evidence="5">The sequence shown here is derived from an EMBL/GenBank/DDBJ whole genome shotgun (WGS) entry which is preliminary data.</text>
</comment>
<dbReference type="PANTHER" id="PTHR43827">
    <property type="entry name" value="2,5-DIKETO-D-GLUCONIC ACID REDUCTASE"/>
    <property type="match status" value="1"/>
</dbReference>
<dbReference type="Proteomes" id="UP001500784">
    <property type="component" value="Unassembled WGS sequence"/>
</dbReference>
<proteinExistence type="inferred from homology"/>
<dbReference type="InterPro" id="IPR023210">
    <property type="entry name" value="NADP_OxRdtase_dom"/>
</dbReference>
<evidence type="ECO:0000313" key="6">
    <source>
        <dbReference type="Proteomes" id="UP001500784"/>
    </source>
</evidence>
<accession>A0ABN2P2N2</accession>
<feature type="domain" description="NADP-dependent oxidoreductase" evidence="4">
    <location>
        <begin position="20"/>
        <end position="262"/>
    </location>
</feature>
<dbReference type="PROSITE" id="PS00062">
    <property type="entry name" value="ALDOKETO_REDUCTASE_2"/>
    <property type="match status" value="1"/>
</dbReference>
<evidence type="ECO:0000256" key="2">
    <source>
        <dbReference type="ARBA" id="ARBA00022857"/>
    </source>
</evidence>
<name>A0ABN2P2N2_9MICC</name>
<dbReference type="PIRSF" id="PIRSF000097">
    <property type="entry name" value="AKR"/>
    <property type="match status" value="1"/>
</dbReference>
<keyword evidence="6" id="KW-1185">Reference proteome</keyword>
<protein>
    <submittedName>
        <fullName evidence="5">Aldo/keto reductase</fullName>
    </submittedName>
</protein>
<dbReference type="Pfam" id="PF00248">
    <property type="entry name" value="Aldo_ket_red"/>
    <property type="match status" value="1"/>
</dbReference>
<dbReference type="PANTHER" id="PTHR43827:SF3">
    <property type="entry name" value="NADP-DEPENDENT OXIDOREDUCTASE DOMAIN-CONTAINING PROTEIN"/>
    <property type="match status" value="1"/>
</dbReference>
<evidence type="ECO:0000259" key="4">
    <source>
        <dbReference type="Pfam" id="PF00248"/>
    </source>
</evidence>
<organism evidence="5 6">
    <name type="scientific">Arthrobacter gandavensis</name>
    <dbReference type="NCBI Taxonomy" id="169960"/>
    <lineage>
        <taxon>Bacteria</taxon>
        <taxon>Bacillati</taxon>
        <taxon>Actinomycetota</taxon>
        <taxon>Actinomycetes</taxon>
        <taxon>Micrococcales</taxon>
        <taxon>Micrococcaceae</taxon>
        <taxon>Arthrobacter</taxon>
    </lineage>
</organism>
<dbReference type="PRINTS" id="PR00069">
    <property type="entry name" value="ALDKETRDTASE"/>
</dbReference>
<evidence type="ECO:0000256" key="3">
    <source>
        <dbReference type="ARBA" id="ARBA00023002"/>
    </source>
</evidence>
<gene>
    <name evidence="5" type="ORF">GCM10009688_11820</name>
</gene>
<sequence>MPNSAVPTVTLRNGLELPALGMGTWPMDDAQAADAVATAVETGYRLFDTAENYGNEAGVGEGIRRSGIARSDVVITTKFNKRWHSRDGVRQAFSASAQRLGTDYIDLLLVHWPNPDQDQYVEAVLGLNDLLEEGLIRGIGVSNFKPAHLQRLADAGVIPDLNQIQVDPRHIREASRQANNRLGIVTESWSPLGRDGGLLEDTAVTALAAKYGKTPGQIVLRWHVQQGLVPIPKASSREHLAENLAVFDFALEETEIADLSALDTGEAGILDSDSFGH</sequence>
<dbReference type="InterPro" id="IPR018170">
    <property type="entry name" value="Aldo/ket_reductase_CS"/>
</dbReference>
<dbReference type="Gene3D" id="3.20.20.100">
    <property type="entry name" value="NADP-dependent oxidoreductase domain"/>
    <property type="match status" value="1"/>
</dbReference>
<dbReference type="RefSeq" id="WP_152225713.1">
    <property type="nucleotide sequence ID" value="NZ_BAAALV010000002.1"/>
</dbReference>
<dbReference type="InterPro" id="IPR020471">
    <property type="entry name" value="AKR"/>
</dbReference>
<evidence type="ECO:0000256" key="1">
    <source>
        <dbReference type="ARBA" id="ARBA00007905"/>
    </source>
</evidence>
<keyword evidence="2" id="KW-0521">NADP</keyword>
<dbReference type="PROSITE" id="PS00798">
    <property type="entry name" value="ALDOKETO_REDUCTASE_1"/>
    <property type="match status" value="1"/>
</dbReference>
<dbReference type="InterPro" id="IPR036812">
    <property type="entry name" value="NAD(P)_OxRdtase_dom_sf"/>
</dbReference>